<dbReference type="AlphaFoldDB" id="A0A2T0LA56"/>
<keyword evidence="2" id="KW-1185">Reference proteome</keyword>
<protein>
    <submittedName>
        <fullName evidence="1">Uncharacterized protein</fullName>
    </submittedName>
</protein>
<reference evidence="1 2" key="1">
    <citation type="submission" date="2018-03" db="EMBL/GenBank/DDBJ databases">
        <title>Genomic Encyclopedia of Archaeal and Bacterial Type Strains, Phase II (KMG-II): from individual species to whole genera.</title>
        <authorList>
            <person name="Goeker M."/>
        </authorList>
    </citation>
    <scope>NUCLEOTIDE SEQUENCE [LARGE SCALE GENOMIC DNA]</scope>
    <source>
        <strain evidence="1 2">DSM 44946</strain>
    </source>
</reference>
<name>A0A2T0LA56_9BACL</name>
<comment type="caution">
    <text evidence="1">The sequence shown here is derived from an EMBL/GenBank/DDBJ whole genome shotgun (WGS) entry which is preliminary data.</text>
</comment>
<dbReference type="Proteomes" id="UP000237797">
    <property type="component" value="Unassembled WGS sequence"/>
</dbReference>
<proteinExistence type="predicted"/>
<organism evidence="1 2">
    <name type="scientific">Planifilum fimeticola</name>
    <dbReference type="NCBI Taxonomy" id="201975"/>
    <lineage>
        <taxon>Bacteria</taxon>
        <taxon>Bacillati</taxon>
        <taxon>Bacillota</taxon>
        <taxon>Bacilli</taxon>
        <taxon>Bacillales</taxon>
        <taxon>Thermoactinomycetaceae</taxon>
        <taxon>Planifilum</taxon>
    </lineage>
</organism>
<accession>A0A2T0LA56</accession>
<dbReference type="RefSeq" id="WP_106346676.1">
    <property type="nucleotide sequence ID" value="NZ_PVNE01000041.1"/>
</dbReference>
<dbReference type="OrthoDB" id="8481117at2"/>
<sequence>MAAHESYYRGGDYYRFNGDDVTLILQENYDCIGDCLEEPDFPRFNVLMYLEGKRFPELERLVAERVSEAVLLRRASG</sequence>
<dbReference type="EMBL" id="PVNE01000041">
    <property type="protein sequence ID" value="PRX38650.1"/>
    <property type="molecule type" value="Genomic_DNA"/>
</dbReference>
<evidence type="ECO:0000313" key="2">
    <source>
        <dbReference type="Proteomes" id="UP000237797"/>
    </source>
</evidence>
<gene>
    <name evidence="1" type="ORF">CLV97_1414</name>
</gene>
<evidence type="ECO:0000313" key="1">
    <source>
        <dbReference type="EMBL" id="PRX38650.1"/>
    </source>
</evidence>